<evidence type="ECO:0000256" key="1">
    <source>
        <dbReference type="ARBA" id="ARBA00004401"/>
    </source>
</evidence>
<evidence type="ECO:0000256" key="9">
    <source>
        <dbReference type="SAM" id="Phobius"/>
    </source>
</evidence>
<dbReference type="Pfam" id="PF09976">
    <property type="entry name" value="TPR_21"/>
    <property type="match status" value="1"/>
</dbReference>
<evidence type="ECO:0000259" key="10">
    <source>
        <dbReference type="Pfam" id="PF09976"/>
    </source>
</evidence>
<keyword evidence="4 9" id="KW-1133">Transmembrane helix</keyword>
<protein>
    <recommendedName>
        <fullName evidence="8">Ancillary SecYEG translocon subunit</fullName>
    </recommendedName>
</protein>
<comment type="similarity">
    <text evidence="7">Belongs to the YfgM family.</text>
</comment>
<dbReference type="RefSeq" id="WP_132986133.1">
    <property type="nucleotide sequence ID" value="NZ_BMME01000001.1"/>
</dbReference>
<organism evidence="11 12">
    <name type="scientific">Luteimonas terricola</name>
    <dbReference type="NCBI Taxonomy" id="645597"/>
    <lineage>
        <taxon>Bacteria</taxon>
        <taxon>Pseudomonadati</taxon>
        <taxon>Pseudomonadota</taxon>
        <taxon>Gammaproteobacteria</taxon>
        <taxon>Lysobacterales</taxon>
        <taxon>Lysobacteraceae</taxon>
        <taxon>Luteimonas</taxon>
    </lineage>
</organism>
<sequence>MAVDELLDEHEQGERVREWIRQNAFGVIAGIAVALALVYGYGKWQDHLQAKRIATGEAYAAINDSIAAGDLEKARTLAASFGLDDGIYGTLVALDLASAQVGAGDTDAAIATLSAIDDGEPTLSAVVARRLAVLLVDAGRTDEALAALGDADDAGSLEVRGDAEYAAGRPEQARDAYAAALAVLDEAAVTQRHLLEIKLIDAGGTPDRSEEQAP</sequence>
<comment type="subcellular location">
    <subcellularLocation>
        <location evidence="1">Cell membrane</location>
        <topology evidence="1">Single-pass type II membrane protein</topology>
    </subcellularLocation>
</comment>
<evidence type="ECO:0000256" key="7">
    <source>
        <dbReference type="ARBA" id="ARBA00024197"/>
    </source>
</evidence>
<evidence type="ECO:0000256" key="6">
    <source>
        <dbReference type="ARBA" id="ARBA00023186"/>
    </source>
</evidence>
<dbReference type="EMBL" id="BMME01000001">
    <property type="protein sequence ID" value="GGK06522.1"/>
    <property type="molecule type" value="Genomic_DNA"/>
</dbReference>
<proteinExistence type="inferred from homology"/>
<keyword evidence="3 9" id="KW-0812">Transmembrane</keyword>
<evidence type="ECO:0000256" key="2">
    <source>
        <dbReference type="ARBA" id="ARBA00022475"/>
    </source>
</evidence>
<accession>A0ABQ2EG13</accession>
<evidence type="ECO:0000256" key="5">
    <source>
        <dbReference type="ARBA" id="ARBA00023136"/>
    </source>
</evidence>
<keyword evidence="5 9" id="KW-0472">Membrane</keyword>
<name>A0ABQ2EG13_9GAMM</name>
<dbReference type="InterPro" id="IPR026039">
    <property type="entry name" value="YfgM"/>
</dbReference>
<dbReference type="PANTHER" id="PTHR38035">
    <property type="entry name" value="UPF0070 PROTEIN YFGM"/>
    <property type="match status" value="1"/>
</dbReference>
<keyword evidence="6" id="KW-0143">Chaperone</keyword>
<evidence type="ECO:0000256" key="4">
    <source>
        <dbReference type="ARBA" id="ARBA00022989"/>
    </source>
</evidence>
<evidence type="ECO:0000313" key="12">
    <source>
        <dbReference type="Proteomes" id="UP000599009"/>
    </source>
</evidence>
<dbReference type="PANTHER" id="PTHR38035:SF1">
    <property type="entry name" value="ANCILLARY SECYEG TRANSLOCON SUBUNIT"/>
    <property type="match status" value="1"/>
</dbReference>
<dbReference type="InterPro" id="IPR018704">
    <property type="entry name" value="SecYEG/CpoB_TPR"/>
</dbReference>
<dbReference type="Proteomes" id="UP000599009">
    <property type="component" value="Unassembled WGS sequence"/>
</dbReference>
<dbReference type="SUPFAM" id="SSF48452">
    <property type="entry name" value="TPR-like"/>
    <property type="match status" value="1"/>
</dbReference>
<keyword evidence="2" id="KW-1003">Cell membrane</keyword>
<evidence type="ECO:0000256" key="3">
    <source>
        <dbReference type="ARBA" id="ARBA00022692"/>
    </source>
</evidence>
<feature type="transmembrane region" description="Helical" evidence="9">
    <location>
        <begin position="24"/>
        <end position="42"/>
    </location>
</feature>
<reference evidence="12" key="1">
    <citation type="journal article" date="2019" name="Int. J. Syst. Evol. Microbiol.">
        <title>The Global Catalogue of Microorganisms (GCM) 10K type strain sequencing project: providing services to taxonomists for standard genome sequencing and annotation.</title>
        <authorList>
            <consortium name="The Broad Institute Genomics Platform"/>
            <consortium name="The Broad Institute Genome Sequencing Center for Infectious Disease"/>
            <person name="Wu L."/>
            <person name="Ma J."/>
        </authorList>
    </citation>
    <scope>NUCLEOTIDE SEQUENCE [LARGE SCALE GENOMIC DNA]</scope>
    <source>
        <strain evidence="12">CGMCC 1.8985</strain>
    </source>
</reference>
<evidence type="ECO:0000256" key="8">
    <source>
        <dbReference type="ARBA" id="ARBA00024235"/>
    </source>
</evidence>
<dbReference type="Gene3D" id="1.25.40.10">
    <property type="entry name" value="Tetratricopeptide repeat domain"/>
    <property type="match status" value="1"/>
</dbReference>
<dbReference type="InterPro" id="IPR011990">
    <property type="entry name" value="TPR-like_helical_dom_sf"/>
</dbReference>
<feature type="domain" description="Ancillary SecYEG translocon subunit/Cell division coordinator CpoB TPR" evidence="10">
    <location>
        <begin position="17"/>
        <end position="201"/>
    </location>
</feature>
<gene>
    <name evidence="11" type="ORF">GCM10011394_14610</name>
</gene>
<comment type="caution">
    <text evidence="11">The sequence shown here is derived from an EMBL/GenBank/DDBJ whole genome shotgun (WGS) entry which is preliminary data.</text>
</comment>
<evidence type="ECO:0000313" key="11">
    <source>
        <dbReference type="EMBL" id="GGK06522.1"/>
    </source>
</evidence>
<keyword evidence="12" id="KW-1185">Reference proteome</keyword>